<evidence type="ECO:0000256" key="1">
    <source>
        <dbReference type="ARBA" id="ARBA00004141"/>
    </source>
</evidence>
<feature type="transmembrane region" description="Helical" evidence="6">
    <location>
        <begin position="115"/>
        <end position="138"/>
    </location>
</feature>
<comment type="subcellular location">
    <subcellularLocation>
        <location evidence="1">Membrane</location>
        <topology evidence="1">Multi-pass membrane protein</topology>
    </subcellularLocation>
</comment>
<evidence type="ECO:0000259" key="7">
    <source>
        <dbReference type="Pfam" id="PF20684"/>
    </source>
</evidence>
<evidence type="ECO:0000256" key="3">
    <source>
        <dbReference type="ARBA" id="ARBA00022989"/>
    </source>
</evidence>
<dbReference type="PANTHER" id="PTHR33048">
    <property type="entry name" value="PTH11-LIKE INTEGRAL MEMBRANE PROTEIN (AFU_ORTHOLOGUE AFUA_5G11245)"/>
    <property type="match status" value="1"/>
</dbReference>
<keyword evidence="2 6" id="KW-0812">Transmembrane</keyword>
<feature type="domain" description="Rhodopsin" evidence="7">
    <location>
        <begin position="2"/>
        <end position="176"/>
    </location>
</feature>
<dbReference type="AlphaFoldDB" id="A0A2T2ZU42"/>
<proteinExistence type="inferred from homology"/>
<feature type="non-terminal residue" evidence="8">
    <location>
        <position position="1"/>
    </location>
</feature>
<dbReference type="EMBL" id="KZ678690">
    <property type="protein sequence ID" value="PSR76874.1"/>
    <property type="molecule type" value="Genomic_DNA"/>
</dbReference>
<name>A0A2T2ZU42_9PEZI</name>
<feature type="transmembrane region" description="Helical" evidence="6">
    <location>
        <begin position="38"/>
        <end position="62"/>
    </location>
</feature>
<comment type="similarity">
    <text evidence="5">Belongs to the SAT4 family.</text>
</comment>
<evidence type="ECO:0000256" key="6">
    <source>
        <dbReference type="SAM" id="Phobius"/>
    </source>
</evidence>
<evidence type="ECO:0000313" key="9">
    <source>
        <dbReference type="Proteomes" id="UP000241462"/>
    </source>
</evidence>
<evidence type="ECO:0000313" key="8">
    <source>
        <dbReference type="EMBL" id="PSR76874.1"/>
    </source>
</evidence>
<dbReference type="Proteomes" id="UP000241462">
    <property type="component" value="Unassembled WGS sequence"/>
</dbReference>
<accession>A0A2T2ZU42</accession>
<keyword evidence="9" id="KW-1185">Reference proteome</keyword>
<keyword evidence="4 6" id="KW-0472">Membrane</keyword>
<sequence length="235" mass="26313">LWITEWLWGTAVTAFRLAILLLYIDIFSTQSFRTRARWTAAVVLANYVQIILTACLLCRPVEYNWNRFTIEGTCGDTYALEIFSAAFNMALDLWVVYLPLPTIWSLQLNTQKKRILTVSFMMGLITAATNLGRLIWTAKCPETDFTYCGFISFILIGAETTSGIIVACVPSLGSMFALRRGKQNRAGKSSYPTPSSERHELGNRGIGSLQASSRHKDVWVPLSDEELLVTKVGVK</sequence>
<gene>
    <name evidence="8" type="ORF">BD289DRAFT_378406</name>
</gene>
<organism evidence="8 9">
    <name type="scientific">Coniella lustricola</name>
    <dbReference type="NCBI Taxonomy" id="2025994"/>
    <lineage>
        <taxon>Eukaryota</taxon>
        <taxon>Fungi</taxon>
        <taxon>Dikarya</taxon>
        <taxon>Ascomycota</taxon>
        <taxon>Pezizomycotina</taxon>
        <taxon>Sordariomycetes</taxon>
        <taxon>Sordariomycetidae</taxon>
        <taxon>Diaporthales</taxon>
        <taxon>Schizoparmaceae</taxon>
        <taxon>Coniella</taxon>
    </lineage>
</organism>
<evidence type="ECO:0000256" key="5">
    <source>
        <dbReference type="ARBA" id="ARBA00038359"/>
    </source>
</evidence>
<dbReference type="GO" id="GO:0016020">
    <property type="term" value="C:membrane"/>
    <property type="evidence" value="ECO:0007669"/>
    <property type="project" value="UniProtKB-SubCell"/>
</dbReference>
<evidence type="ECO:0000256" key="2">
    <source>
        <dbReference type="ARBA" id="ARBA00022692"/>
    </source>
</evidence>
<dbReference type="InParanoid" id="A0A2T2ZU42"/>
<dbReference type="PANTHER" id="PTHR33048:SF57">
    <property type="entry name" value="INTEGRAL MEMBRANE PROTEIN-RELATED"/>
    <property type="match status" value="1"/>
</dbReference>
<protein>
    <recommendedName>
        <fullName evidence="7">Rhodopsin domain-containing protein</fullName>
    </recommendedName>
</protein>
<dbReference type="Pfam" id="PF20684">
    <property type="entry name" value="Fung_rhodopsin"/>
    <property type="match status" value="1"/>
</dbReference>
<feature type="transmembrane region" description="Helical" evidence="6">
    <location>
        <begin position="150"/>
        <end position="178"/>
    </location>
</feature>
<feature type="transmembrane region" description="Helical" evidence="6">
    <location>
        <begin position="82"/>
        <end position="103"/>
    </location>
</feature>
<keyword evidence="3 6" id="KW-1133">Transmembrane helix</keyword>
<evidence type="ECO:0000256" key="4">
    <source>
        <dbReference type="ARBA" id="ARBA00023136"/>
    </source>
</evidence>
<reference evidence="8 9" key="1">
    <citation type="journal article" date="2018" name="Mycol. Prog.">
        <title>Coniella lustricola, a new species from submerged detritus.</title>
        <authorList>
            <person name="Raudabaugh D.B."/>
            <person name="Iturriaga T."/>
            <person name="Carver A."/>
            <person name="Mondo S."/>
            <person name="Pangilinan J."/>
            <person name="Lipzen A."/>
            <person name="He G."/>
            <person name="Amirebrahimi M."/>
            <person name="Grigoriev I.V."/>
            <person name="Miller A.N."/>
        </authorList>
    </citation>
    <scope>NUCLEOTIDE SEQUENCE [LARGE SCALE GENOMIC DNA]</scope>
    <source>
        <strain evidence="8 9">B22-T-1</strain>
    </source>
</reference>
<dbReference type="InterPro" id="IPR052337">
    <property type="entry name" value="SAT4-like"/>
</dbReference>
<dbReference type="OrthoDB" id="3934549at2759"/>
<feature type="transmembrane region" description="Helical" evidence="6">
    <location>
        <begin position="6"/>
        <end position="26"/>
    </location>
</feature>
<dbReference type="InterPro" id="IPR049326">
    <property type="entry name" value="Rhodopsin_dom_fungi"/>
</dbReference>